<proteinExistence type="predicted"/>
<sequence length="200" mass="21509">MRTHPPSSSSSPIQPQTTLTRLASCAALDRGVHAASVPRHAGPAAVDSLPGSGSSGPSTSTQTPTCCLPLSSAMPPEINPSAHHREPWNAHKEAPHPRTMPLLIRDGTAADLAAITTIFLAAFASEPLIARTHPHAAQYPSHPHLYYRRFFEARFWGPEQQILRVAVDAATDEPVAFAWFRRPWRAADAATRAAHEGPAT</sequence>
<evidence type="ECO:0000256" key="1">
    <source>
        <dbReference type="SAM" id="MobiDB-lite"/>
    </source>
</evidence>
<protein>
    <submittedName>
        <fullName evidence="2">Uncharacterized protein</fullName>
    </submittedName>
</protein>
<evidence type="ECO:0000313" key="3">
    <source>
        <dbReference type="Proteomes" id="UP000045706"/>
    </source>
</evidence>
<dbReference type="AlphaFoldDB" id="A0A0G4LRH0"/>
<feature type="compositionally biased region" description="Low complexity" evidence="1">
    <location>
        <begin position="48"/>
        <end position="70"/>
    </location>
</feature>
<dbReference type="SUPFAM" id="SSF55729">
    <property type="entry name" value="Acyl-CoA N-acyltransferases (Nat)"/>
    <property type="match status" value="1"/>
</dbReference>
<name>A0A0G4LRH0_VERLO</name>
<feature type="region of interest" description="Disordered" evidence="1">
    <location>
        <begin position="32"/>
        <end position="94"/>
    </location>
</feature>
<dbReference type="InterPro" id="IPR016181">
    <property type="entry name" value="Acyl_CoA_acyltransferase"/>
</dbReference>
<organism evidence="2 3">
    <name type="scientific">Verticillium longisporum</name>
    <name type="common">Verticillium dahliae var. longisporum</name>
    <dbReference type="NCBI Taxonomy" id="100787"/>
    <lineage>
        <taxon>Eukaryota</taxon>
        <taxon>Fungi</taxon>
        <taxon>Dikarya</taxon>
        <taxon>Ascomycota</taxon>
        <taxon>Pezizomycotina</taxon>
        <taxon>Sordariomycetes</taxon>
        <taxon>Hypocreomycetidae</taxon>
        <taxon>Glomerellales</taxon>
        <taxon>Plectosphaerellaceae</taxon>
        <taxon>Verticillium</taxon>
    </lineage>
</organism>
<evidence type="ECO:0000313" key="2">
    <source>
        <dbReference type="EMBL" id="CRK24617.1"/>
    </source>
</evidence>
<reference evidence="3" key="1">
    <citation type="submission" date="2015-05" db="EMBL/GenBank/DDBJ databases">
        <authorList>
            <person name="Fogelqvist Johan"/>
        </authorList>
    </citation>
    <scope>NUCLEOTIDE SEQUENCE [LARGE SCALE GENOMIC DNA]</scope>
</reference>
<dbReference type="EMBL" id="CVQI01016668">
    <property type="protein sequence ID" value="CRK24617.1"/>
    <property type="molecule type" value="Genomic_DNA"/>
</dbReference>
<feature type="compositionally biased region" description="Basic and acidic residues" evidence="1">
    <location>
        <begin position="83"/>
        <end position="94"/>
    </location>
</feature>
<dbReference type="Gene3D" id="3.40.630.30">
    <property type="match status" value="1"/>
</dbReference>
<accession>A0A0G4LRH0</accession>
<dbReference type="Proteomes" id="UP000045706">
    <property type="component" value="Unassembled WGS sequence"/>
</dbReference>
<gene>
    <name evidence="2" type="ORF">BN1723_003145</name>
</gene>